<dbReference type="InterPro" id="IPR000550">
    <property type="entry name" value="Hppk"/>
</dbReference>
<proteinExistence type="inferred from homology"/>
<evidence type="ECO:0000256" key="1">
    <source>
        <dbReference type="ARBA" id="ARBA00005051"/>
    </source>
</evidence>
<evidence type="ECO:0000256" key="7">
    <source>
        <dbReference type="ARBA" id="ARBA00022777"/>
    </source>
</evidence>
<protein>
    <recommendedName>
        <fullName evidence="4">2-amino-4-hydroxy-6-hydroxymethyldihydropteridine pyrophosphokinase</fullName>
        <ecNumber evidence="3">2.7.6.3</ecNumber>
    </recommendedName>
    <alternativeName>
        <fullName evidence="11">6-hydroxymethyl-7,8-dihydropterin pyrophosphokinase</fullName>
    </alternativeName>
    <alternativeName>
        <fullName evidence="12">7,8-dihydro-6-hydroxymethylpterin-pyrophosphokinase</fullName>
    </alternativeName>
</protein>
<keyword evidence="6" id="KW-0547">Nucleotide-binding</keyword>
<dbReference type="GO" id="GO:0003848">
    <property type="term" value="F:2-amino-4-hydroxy-6-hydroxymethyldihydropteridine diphosphokinase activity"/>
    <property type="evidence" value="ECO:0007669"/>
    <property type="project" value="UniProtKB-EC"/>
</dbReference>
<evidence type="ECO:0000256" key="5">
    <source>
        <dbReference type="ARBA" id="ARBA00022679"/>
    </source>
</evidence>
<dbReference type="GO" id="GO:0005524">
    <property type="term" value="F:ATP binding"/>
    <property type="evidence" value="ECO:0007669"/>
    <property type="project" value="UniProtKB-KW"/>
</dbReference>
<evidence type="ECO:0000256" key="8">
    <source>
        <dbReference type="ARBA" id="ARBA00022840"/>
    </source>
</evidence>
<dbReference type="EMBL" id="BKAD01000013">
    <property type="protein sequence ID" value="GEP30349.1"/>
    <property type="molecule type" value="Genomic_DNA"/>
</dbReference>
<evidence type="ECO:0000259" key="13">
    <source>
        <dbReference type="PROSITE" id="PS00794"/>
    </source>
</evidence>
<dbReference type="PROSITE" id="PS00794">
    <property type="entry name" value="HPPK"/>
    <property type="match status" value="1"/>
</dbReference>
<evidence type="ECO:0000313" key="15">
    <source>
        <dbReference type="Proteomes" id="UP000321337"/>
    </source>
</evidence>
<comment type="similarity">
    <text evidence="2">Belongs to the HPPK family.</text>
</comment>
<keyword evidence="9" id="KW-0289">Folate biosynthesis</keyword>
<evidence type="ECO:0000256" key="3">
    <source>
        <dbReference type="ARBA" id="ARBA00013253"/>
    </source>
</evidence>
<dbReference type="PANTHER" id="PTHR43071">
    <property type="entry name" value="2-AMINO-4-HYDROXY-6-HYDROXYMETHYLDIHYDROPTERIDINE PYROPHOSPHOKINASE"/>
    <property type="match status" value="1"/>
</dbReference>
<keyword evidence="8" id="KW-0067">ATP-binding</keyword>
<dbReference type="GO" id="GO:0046656">
    <property type="term" value="P:folic acid biosynthetic process"/>
    <property type="evidence" value="ECO:0007669"/>
    <property type="project" value="UniProtKB-KW"/>
</dbReference>
<keyword evidence="7 14" id="KW-0418">Kinase</keyword>
<comment type="caution">
    <text evidence="14">The sequence shown here is derived from an EMBL/GenBank/DDBJ whole genome shotgun (WGS) entry which is preliminary data.</text>
</comment>
<name>A0A512L790_9PROT</name>
<dbReference type="GO" id="GO:0046654">
    <property type="term" value="P:tetrahydrofolate biosynthetic process"/>
    <property type="evidence" value="ECO:0007669"/>
    <property type="project" value="UniProtKB-UniPathway"/>
</dbReference>
<evidence type="ECO:0000313" key="14">
    <source>
        <dbReference type="EMBL" id="GEP30349.1"/>
    </source>
</evidence>
<dbReference type="GO" id="GO:0016301">
    <property type="term" value="F:kinase activity"/>
    <property type="evidence" value="ECO:0007669"/>
    <property type="project" value="UniProtKB-KW"/>
</dbReference>
<comment type="function">
    <text evidence="10">Catalyzes the transfer of pyrophosphate from adenosine triphosphate (ATP) to 6-hydroxymethyl-7,8-dihydropterin, an enzymatic step in folate biosynthesis pathway.</text>
</comment>
<evidence type="ECO:0000256" key="12">
    <source>
        <dbReference type="ARBA" id="ARBA00033413"/>
    </source>
</evidence>
<evidence type="ECO:0000256" key="6">
    <source>
        <dbReference type="ARBA" id="ARBA00022741"/>
    </source>
</evidence>
<dbReference type="UniPathway" id="UPA00077">
    <property type="reaction ID" value="UER00155"/>
</dbReference>
<dbReference type="EC" id="2.7.6.3" evidence="3"/>
<sequence>MPSTLPAHAFVALGSNLADPAGQVLAALDAIAGLPHTRLLARSSLYLNAAVGHADQPDFINAVAQIETSLAPHQLLDALLDIEHAFGRERTFRNAPRVIDLDVLSYAALQCHDTGLTLPHPRMHERAFVLVPLLEIAPDMVIPGLQAAAYYLPGVAGHGLTQVADSWTNQTRTA</sequence>
<dbReference type="NCBIfam" id="TIGR01498">
    <property type="entry name" value="folK"/>
    <property type="match status" value="1"/>
</dbReference>
<feature type="domain" description="7,8-dihydro-6-hydroxymethylpterin-pyrophosphokinase" evidence="13">
    <location>
        <begin position="93"/>
        <end position="104"/>
    </location>
</feature>
<dbReference type="InterPro" id="IPR035907">
    <property type="entry name" value="Hppk_sf"/>
</dbReference>
<keyword evidence="5" id="KW-0808">Transferase</keyword>
<evidence type="ECO:0000256" key="11">
    <source>
        <dbReference type="ARBA" id="ARBA00029766"/>
    </source>
</evidence>
<dbReference type="Proteomes" id="UP000321337">
    <property type="component" value="Unassembled WGS sequence"/>
</dbReference>
<dbReference type="Pfam" id="PF01288">
    <property type="entry name" value="HPPK"/>
    <property type="match status" value="1"/>
</dbReference>
<dbReference type="Gene3D" id="3.30.70.560">
    <property type="entry name" value="7,8-Dihydro-6-hydroxymethylpterin-pyrophosphokinase HPPK"/>
    <property type="match status" value="1"/>
</dbReference>
<evidence type="ECO:0000256" key="10">
    <source>
        <dbReference type="ARBA" id="ARBA00029409"/>
    </source>
</evidence>
<dbReference type="OrthoDB" id="9808041at2"/>
<evidence type="ECO:0000256" key="4">
    <source>
        <dbReference type="ARBA" id="ARBA00016218"/>
    </source>
</evidence>
<dbReference type="CDD" id="cd00483">
    <property type="entry name" value="HPPK"/>
    <property type="match status" value="1"/>
</dbReference>
<keyword evidence="15" id="KW-1185">Reference proteome</keyword>
<evidence type="ECO:0000256" key="9">
    <source>
        <dbReference type="ARBA" id="ARBA00022909"/>
    </source>
</evidence>
<comment type="pathway">
    <text evidence="1">Cofactor biosynthesis; tetrahydrofolate biosynthesis; 2-amino-4-hydroxy-6-hydroxymethyl-7,8-dihydropteridine diphosphate from 7,8-dihydroneopterin triphosphate: step 4/4.</text>
</comment>
<evidence type="ECO:0000256" key="2">
    <source>
        <dbReference type="ARBA" id="ARBA00005810"/>
    </source>
</evidence>
<dbReference type="AlphaFoldDB" id="A0A512L790"/>
<accession>A0A512L790</accession>
<gene>
    <name evidence="14" type="primary">folK</name>
    <name evidence="14" type="ORF">TPL01_14870</name>
</gene>
<reference evidence="14 15" key="1">
    <citation type="submission" date="2019-07" db="EMBL/GenBank/DDBJ databases">
        <title>Whole genome shotgun sequence of Thiobacillus plumbophilus NBRC 107929.</title>
        <authorList>
            <person name="Hosoyama A."/>
            <person name="Uohara A."/>
            <person name="Ohji S."/>
            <person name="Ichikawa N."/>
        </authorList>
    </citation>
    <scope>NUCLEOTIDE SEQUENCE [LARGE SCALE GENOMIC DNA]</scope>
    <source>
        <strain evidence="14 15">NBRC 107929</strain>
    </source>
</reference>
<dbReference type="SUPFAM" id="SSF55083">
    <property type="entry name" value="6-hydroxymethyl-7,8-dihydropterin pyrophosphokinase, HPPK"/>
    <property type="match status" value="1"/>
</dbReference>
<dbReference type="PANTHER" id="PTHR43071:SF1">
    <property type="entry name" value="2-AMINO-4-HYDROXY-6-HYDROXYMETHYLDIHYDROPTERIDINE PYROPHOSPHOKINASE"/>
    <property type="match status" value="1"/>
</dbReference>
<organism evidence="14 15">
    <name type="scientific">Sulfuriferula plumbiphila</name>
    <dbReference type="NCBI Taxonomy" id="171865"/>
    <lineage>
        <taxon>Bacteria</taxon>
        <taxon>Pseudomonadati</taxon>
        <taxon>Pseudomonadota</taxon>
        <taxon>Betaproteobacteria</taxon>
        <taxon>Nitrosomonadales</taxon>
        <taxon>Sulfuricellaceae</taxon>
        <taxon>Sulfuriferula</taxon>
    </lineage>
</organism>